<dbReference type="InterPro" id="IPR011701">
    <property type="entry name" value="MFS"/>
</dbReference>
<keyword evidence="2" id="KW-0813">Transport</keyword>
<sequence length="160" mass="18323">MGLSKQWTTLMGLRMALGVFESCFCPSAIFLVSMWYLRWEVAKRNAFFYLVGNSVGGFGGVLAYGLQQMDGIGGHEGWRWIFIWEGIITVIIAIVGYVFLVDFPEDAAKSKFFLSNEEIKIMVDRVERDRGDAHLEAFSIWSYLAEARDWKCWCFGSFIN</sequence>
<keyword evidence="9" id="KW-1185">Reference proteome</keyword>
<evidence type="ECO:0000256" key="4">
    <source>
        <dbReference type="ARBA" id="ARBA00022989"/>
    </source>
</evidence>
<dbReference type="GO" id="GO:0022857">
    <property type="term" value="F:transmembrane transporter activity"/>
    <property type="evidence" value="ECO:0007669"/>
    <property type="project" value="InterPro"/>
</dbReference>
<keyword evidence="3 6" id="KW-0812">Transmembrane</keyword>
<comment type="subcellular location">
    <subcellularLocation>
        <location evidence="1">Membrane</location>
        <topology evidence="1">Multi-pass membrane protein</topology>
    </subcellularLocation>
</comment>
<dbReference type="InterPro" id="IPR036259">
    <property type="entry name" value="MFS_trans_sf"/>
</dbReference>
<feature type="domain" description="Major facilitator superfamily (MFS) profile" evidence="7">
    <location>
        <begin position="1"/>
        <end position="160"/>
    </location>
</feature>
<name>A0AAJ0D991_9PEZI</name>
<evidence type="ECO:0000256" key="2">
    <source>
        <dbReference type="ARBA" id="ARBA00022448"/>
    </source>
</evidence>
<keyword evidence="5 6" id="KW-0472">Membrane</keyword>
<feature type="transmembrane region" description="Helical" evidence="6">
    <location>
        <begin position="15"/>
        <end position="37"/>
    </location>
</feature>
<dbReference type="Gene3D" id="1.20.1250.20">
    <property type="entry name" value="MFS general substrate transporter like domains"/>
    <property type="match status" value="1"/>
</dbReference>
<evidence type="ECO:0000256" key="1">
    <source>
        <dbReference type="ARBA" id="ARBA00004141"/>
    </source>
</evidence>
<gene>
    <name evidence="8" type="ORF">LTR09_009235</name>
</gene>
<dbReference type="GO" id="GO:0016020">
    <property type="term" value="C:membrane"/>
    <property type="evidence" value="ECO:0007669"/>
    <property type="project" value="UniProtKB-SubCell"/>
</dbReference>
<reference evidence="8" key="1">
    <citation type="submission" date="2023-04" db="EMBL/GenBank/DDBJ databases">
        <title>Black Yeasts Isolated from many extreme environments.</title>
        <authorList>
            <person name="Coleine C."/>
            <person name="Stajich J.E."/>
            <person name="Selbmann L."/>
        </authorList>
    </citation>
    <scope>NUCLEOTIDE SEQUENCE</scope>
    <source>
        <strain evidence="8">CCFEE 5312</strain>
    </source>
</reference>
<evidence type="ECO:0000256" key="5">
    <source>
        <dbReference type="ARBA" id="ARBA00023136"/>
    </source>
</evidence>
<evidence type="ECO:0000259" key="7">
    <source>
        <dbReference type="PROSITE" id="PS50850"/>
    </source>
</evidence>
<feature type="transmembrane region" description="Helical" evidence="6">
    <location>
        <begin position="46"/>
        <end position="66"/>
    </location>
</feature>
<evidence type="ECO:0000313" key="9">
    <source>
        <dbReference type="Proteomes" id="UP001271007"/>
    </source>
</evidence>
<evidence type="ECO:0000256" key="6">
    <source>
        <dbReference type="SAM" id="Phobius"/>
    </source>
</evidence>
<keyword evidence="4 6" id="KW-1133">Transmembrane helix</keyword>
<dbReference type="SUPFAM" id="SSF103473">
    <property type="entry name" value="MFS general substrate transporter"/>
    <property type="match status" value="1"/>
</dbReference>
<accession>A0AAJ0D991</accession>
<dbReference type="PANTHER" id="PTHR43791">
    <property type="entry name" value="PERMEASE-RELATED"/>
    <property type="match status" value="1"/>
</dbReference>
<dbReference type="EMBL" id="JAWDJX010000039">
    <property type="protein sequence ID" value="KAK3049567.1"/>
    <property type="molecule type" value="Genomic_DNA"/>
</dbReference>
<protein>
    <recommendedName>
        <fullName evidence="7">Major facilitator superfamily (MFS) profile domain-containing protein</fullName>
    </recommendedName>
</protein>
<proteinExistence type="predicted"/>
<evidence type="ECO:0000256" key="3">
    <source>
        <dbReference type="ARBA" id="ARBA00022692"/>
    </source>
</evidence>
<feature type="transmembrane region" description="Helical" evidence="6">
    <location>
        <begin position="78"/>
        <end position="101"/>
    </location>
</feature>
<organism evidence="8 9">
    <name type="scientific">Extremus antarcticus</name>
    <dbReference type="NCBI Taxonomy" id="702011"/>
    <lineage>
        <taxon>Eukaryota</taxon>
        <taxon>Fungi</taxon>
        <taxon>Dikarya</taxon>
        <taxon>Ascomycota</taxon>
        <taxon>Pezizomycotina</taxon>
        <taxon>Dothideomycetes</taxon>
        <taxon>Dothideomycetidae</taxon>
        <taxon>Mycosphaerellales</taxon>
        <taxon>Extremaceae</taxon>
        <taxon>Extremus</taxon>
    </lineage>
</organism>
<dbReference type="PANTHER" id="PTHR43791:SF47">
    <property type="entry name" value="MAJOR FACILITATOR SUPERFAMILY (MFS) PROFILE DOMAIN-CONTAINING PROTEIN-RELATED"/>
    <property type="match status" value="1"/>
</dbReference>
<evidence type="ECO:0000313" key="8">
    <source>
        <dbReference type="EMBL" id="KAK3049567.1"/>
    </source>
</evidence>
<comment type="caution">
    <text evidence="8">The sequence shown here is derived from an EMBL/GenBank/DDBJ whole genome shotgun (WGS) entry which is preliminary data.</text>
</comment>
<dbReference type="AlphaFoldDB" id="A0AAJ0D991"/>
<dbReference type="InterPro" id="IPR020846">
    <property type="entry name" value="MFS_dom"/>
</dbReference>
<dbReference type="Proteomes" id="UP001271007">
    <property type="component" value="Unassembled WGS sequence"/>
</dbReference>
<dbReference type="Pfam" id="PF07690">
    <property type="entry name" value="MFS_1"/>
    <property type="match status" value="1"/>
</dbReference>
<dbReference type="PROSITE" id="PS50850">
    <property type="entry name" value="MFS"/>
    <property type="match status" value="1"/>
</dbReference>